<dbReference type="Pfam" id="PF12796">
    <property type="entry name" value="Ank_2"/>
    <property type="match status" value="1"/>
</dbReference>
<sequence length="89" mass="9431">AIKYGNMAAIKLLIRSRVNVNSPGNDGSSPVQCAAKSGDVQIMELLMRHGADVNALPSRNEGYTALHFAAEKGKIDMVRVLLDAGAHAN</sequence>
<dbReference type="GO" id="GO:0004842">
    <property type="term" value="F:ubiquitin-protein transferase activity"/>
    <property type="evidence" value="ECO:0007669"/>
    <property type="project" value="TreeGrafter"/>
</dbReference>
<dbReference type="PROSITE" id="PS50297">
    <property type="entry name" value="ANK_REP_REGION"/>
    <property type="match status" value="2"/>
</dbReference>
<evidence type="ECO:0000256" key="1">
    <source>
        <dbReference type="ARBA" id="ARBA00022737"/>
    </source>
</evidence>
<evidence type="ECO:0000313" key="4">
    <source>
        <dbReference type="EMBL" id="OCL11403.1"/>
    </source>
</evidence>
<dbReference type="EMBL" id="KV749050">
    <property type="protein sequence ID" value="OCL11403.1"/>
    <property type="molecule type" value="Genomic_DNA"/>
</dbReference>
<dbReference type="AlphaFoldDB" id="A0A8E2JVU9"/>
<dbReference type="Proteomes" id="UP000250140">
    <property type="component" value="Unassembled WGS sequence"/>
</dbReference>
<feature type="non-terminal residue" evidence="4">
    <location>
        <position position="89"/>
    </location>
</feature>
<feature type="repeat" description="ANK" evidence="3">
    <location>
        <begin position="26"/>
        <end position="58"/>
    </location>
</feature>
<protein>
    <submittedName>
        <fullName evidence="4">Ankyrin repeat protein</fullName>
    </submittedName>
</protein>
<keyword evidence="5" id="KW-1185">Reference proteome</keyword>
<dbReference type="PROSITE" id="PS50088">
    <property type="entry name" value="ANK_REPEAT"/>
    <property type="match status" value="2"/>
</dbReference>
<dbReference type="SUPFAM" id="SSF48403">
    <property type="entry name" value="Ankyrin repeat"/>
    <property type="match status" value="1"/>
</dbReference>
<proteinExistence type="predicted"/>
<organism evidence="4 5">
    <name type="scientific">Glonium stellatum</name>
    <dbReference type="NCBI Taxonomy" id="574774"/>
    <lineage>
        <taxon>Eukaryota</taxon>
        <taxon>Fungi</taxon>
        <taxon>Dikarya</taxon>
        <taxon>Ascomycota</taxon>
        <taxon>Pezizomycotina</taxon>
        <taxon>Dothideomycetes</taxon>
        <taxon>Pleosporomycetidae</taxon>
        <taxon>Gloniales</taxon>
        <taxon>Gloniaceae</taxon>
        <taxon>Glonium</taxon>
    </lineage>
</organism>
<dbReference type="PANTHER" id="PTHR24171:SF8">
    <property type="entry name" value="BRCA1-ASSOCIATED RING DOMAIN PROTEIN 1"/>
    <property type="match status" value="1"/>
</dbReference>
<dbReference type="GO" id="GO:0085020">
    <property type="term" value="P:protein K6-linked ubiquitination"/>
    <property type="evidence" value="ECO:0007669"/>
    <property type="project" value="TreeGrafter"/>
</dbReference>
<dbReference type="SMART" id="SM00248">
    <property type="entry name" value="ANK"/>
    <property type="match status" value="2"/>
</dbReference>
<evidence type="ECO:0000256" key="3">
    <source>
        <dbReference type="PROSITE-ProRule" id="PRU00023"/>
    </source>
</evidence>
<dbReference type="InterPro" id="IPR036770">
    <property type="entry name" value="Ankyrin_rpt-contain_sf"/>
</dbReference>
<evidence type="ECO:0000256" key="2">
    <source>
        <dbReference type="ARBA" id="ARBA00023043"/>
    </source>
</evidence>
<dbReference type="Gene3D" id="1.25.40.20">
    <property type="entry name" value="Ankyrin repeat-containing domain"/>
    <property type="match status" value="1"/>
</dbReference>
<keyword evidence="1" id="KW-0677">Repeat</keyword>
<name>A0A8E2JVU9_9PEZI</name>
<gene>
    <name evidence="4" type="ORF">AOQ84DRAFT_270521</name>
</gene>
<dbReference type="InterPro" id="IPR002110">
    <property type="entry name" value="Ankyrin_rpt"/>
</dbReference>
<reference evidence="4 5" key="1">
    <citation type="journal article" date="2016" name="Nat. Commun.">
        <title>Ectomycorrhizal ecology is imprinted in the genome of the dominant symbiotic fungus Cenococcum geophilum.</title>
        <authorList>
            <consortium name="DOE Joint Genome Institute"/>
            <person name="Peter M."/>
            <person name="Kohler A."/>
            <person name="Ohm R.A."/>
            <person name="Kuo A."/>
            <person name="Krutzmann J."/>
            <person name="Morin E."/>
            <person name="Arend M."/>
            <person name="Barry K.W."/>
            <person name="Binder M."/>
            <person name="Choi C."/>
            <person name="Clum A."/>
            <person name="Copeland A."/>
            <person name="Grisel N."/>
            <person name="Haridas S."/>
            <person name="Kipfer T."/>
            <person name="LaButti K."/>
            <person name="Lindquist E."/>
            <person name="Lipzen A."/>
            <person name="Maire R."/>
            <person name="Meier B."/>
            <person name="Mihaltcheva S."/>
            <person name="Molinier V."/>
            <person name="Murat C."/>
            <person name="Poggeler S."/>
            <person name="Quandt C.A."/>
            <person name="Sperisen C."/>
            <person name="Tritt A."/>
            <person name="Tisserant E."/>
            <person name="Crous P.W."/>
            <person name="Henrissat B."/>
            <person name="Nehls U."/>
            <person name="Egli S."/>
            <person name="Spatafora J.W."/>
            <person name="Grigoriev I.V."/>
            <person name="Martin F.M."/>
        </authorList>
    </citation>
    <scope>NUCLEOTIDE SEQUENCE [LARGE SCALE GENOMIC DNA]</scope>
    <source>
        <strain evidence="4 5">CBS 207.34</strain>
    </source>
</reference>
<feature type="non-terminal residue" evidence="4">
    <location>
        <position position="1"/>
    </location>
</feature>
<dbReference type="PANTHER" id="PTHR24171">
    <property type="entry name" value="ANKYRIN REPEAT DOMAIN-CONTAINING PROTEIN 39-RELATED"/>
    <property type="match status" value="1"/>
</dbReference>
<feature type="repeat" description="ANK" evidence="3">
    <location>
        <begin position="61"/>
        <end position="89"/>
    </location>
</feature>
<dbReference type="OrthoDB" id="4772757at2759"/>
<keyword evidence="2 3" id="KW-0040">ANK repeat</keyword>
<evidence type="ECO:0000313" key="5">
    <source>
        <dbReference type="Proteomes" id="UP000250140"/>
    </source>
</evidence>
<accession>A0A8E2JVU9</accession>